<gene>
    <name evidence="5" type="ORF">BDK51DRAFT_2984</name>
</gene>
<dbReference type="GO" id="GO:0006366">
    <property type="term" value="P:transcription by RNA polymerase II"/>
    <property type="evidence" value="ECO:0007669"/>
    <property type="project" value="TreeGrafter"/>
</dbReference>
<dbReference type="InterPro" id="IPR045028">
    <property type="entry name" value="DinG/Rad3-like"/>
</dbReference>
<organism evidence="5 6">
    <name type="scientific">Blyttiomyces helicus</name>
    <dbReference type="NCBI Taxonomy" id="388810"/>
    <lineage>
        <taxon>Eukaryota</taxon>
        <taxon>Fungi</taxon>
        <taxon>Fungi incertae sedis</taxon>
        <taxon>Chytridiomycota</taxon>
        <taxon>Chytridiomycota incertae sedis</taxon>
        <taxon>Chytridiomycetes</taxon>
        <taxon>Chytridiomycetes incertae sedis</taxon>
        <taxon>Blyttiomyces</taxon>
    </lineage>
</organism>
<keyword evidence="6" id="KW-1185">Reference proteome</keyword>
<dbReference type="EMBL" id="KZ999191">
    <property type="protein sequence ID" value="RKO85323.1"/>
    <property type="molecule type" value="Genomic_DNA"/>
</dbReference>
<reference evidence="6" key="1">
    <citation type="journal article" date="2018" name="Nat. Microbiol.">
        <title>Leveraging single-cell genomics to expand the fungal tree of life.</title>
        <authorList>
            <person name="Ahrendt S.R."/>
            <person name="Quandt C.A."/>
            <person name="Ciobanu D."/>
            <person name="Clum A."/>
            <person name="Salamov A."/>
            <person name="Andreopoulos B."/>
            <person name="Cheng J.F."/>
            <person name="Woyke T."/>
            <person name="Pelin A."/>
            <person name="Henrissat B."/>
            <person name="Reynolds N.K."/>
            <person name="Benny G.L."/>
            <person name="Smith M.E."/>
            <person name="James T.Y."/>
            <person name="Grigoriev I.V."/>
        </authorList>
    </citation>
    <scope>NUCLEOTIDE SEQUENCE [LARGE SCALE GENOMIC DNA]</scope>
</reference>
<dbReference type="GO" id="GO:0016787">
    <property type="term" value="F:hydrolase activity"/>
    <property type="evidence" value="ECO:0007669"/>
    <property type="project" value="UniProtKB-KW"/>
</dbReference>
<name>A0A4P9W2C8_9FUNG</name>
<dbReference type="PANTHER" id="PTHR11472">
    <property type="entry name" value="DNA REPAIR DEAD HELICASE RAD3/XP-D SUBFAMILY MEMBER"/>
    <property type="match status" value="1"/>
</dbReference>
<evidence type="ECO:0000256" key="3">
    <source>
        <dbReference type="ARBA" id="ARBA00022840"/>
    </source>
</evidence>
<feature type="domain" description="Helicase ATP-binding" evidence="4">
    <location>
        <begin position="1"/>
        <end position="78"/>
    </location>
</feature>
<protein>
    <recommendedName>
        <fullName evidence="4">Helicase ATP-binding domain-containing protein</fullName>
    </recommendedName>
</protein>
<dbReference type="GO" id="GO:0003678">
    <property type="term" value="F:DNA helicase activity"/>
    <property type="evidence" value="ECO:0007669"/>
    <property type="project" value="InterPro"/>
</dbReference>
<keyword evidence="2" id="KW-0378">Hydrolase</keyword>
<keyword evidence="3" id="KW-0067">ATP-binding</keyword>
<evidence type="ECO:0000256" key="1">
    <source>
        <dbReference type="ARBA" id="ARBA00022741"/>
    </source>
</evidence>
<dbReference type="Gene3D" id="3.40.50.300">
    <property type="entry name" value="P-loop containing nucleotide triphosphate hydrolases"/>
    <property type="match status" value="1"/>
</dbReference>
<dbReference type="GO" id="GO:0005634">
    <property type="term" value="C:nucleus"/>
    <property type="evidence" value="ECO:0007669"/>
    <property type="project" value="TreeGrafter"/>
</dbReference>
<dbReference type="Proteomes" id="UP000269721">
    <property type="component" value="Unassembled WGS sequence"/>
</dbReference>
<dbReference type="GO" id="GO:0045951">
    <property type="term" value="P:positive regulation of mitotic recombination"/>
    <property type="evidence" value="ECO:0007669"/>
    <property type="project" value="TreeGrafter"/>
</dbReference>
<accession>A0A4P9W2C8</accession>
<dbReference type="InterPro" id="IPR014013">
    <property type="entry name" value="Helic_SF1/SF2_ATP-bd_DinG/Rad3"/>
</dbReference>
<dbReference type="GO" id="GO:0003684">
    <property type="term" value="F:damaged DNA binding"/>
    <property type="evidence" value="ECO:0007669"/>
    <property type="project" value="TreeGrafter"/>
</dbReference>
<evidence type="ECO:0000259" key="4">
    <source>
        <dbReference type="PROSITE" id="PS51193"/>
    </source>
</evidence>
<dbReference type="InterPro" id="IPR010614">
    <property type="entry name" value="RAD3-like_helicase_DEAD"/>
</dbReference>
<dbReference type="InterPro" id="IPR027417">
    <property type="entry name" value="P-loop_NTPase"/>
</dbReference>
<dbReference type="AlphaFoldDB" id="A0A4P9W2C8"/>
<evidence type="ECO:0000313" key="5">
    <source>
        <dbReference type="EMBL" id="RKO85323.1"/>
    </source>
</evidence>
<dbReference type="GO" id="GO:0005524">
    <property type="term" value="F:ATP binding"/>
    <property type="evidence" value="ECO:0007669"/>
    <property type="project" value="UniProtKB-KW"/>
</dbReference>
<dbReference type="PROSITE" id="PS51193">
    <property type="entry name" value="HELICASE_ATP_BIND_2"/>
    <property type="match status" value="1"/>
</dbReference>
<evidence type="ECO:0000256" key="2">
    <source>
        <dbReference type="ARBA" id="ARBA00022801"/>
    </source>
</evidence>
<dbReference type="PANTHER" id="PTHR11472:SF1">
    <property type="entry name" value="GENERAL TRANSCRIPTION AND DNA REPAIR FACTOR IIH HELICASE SUBUNIT XPD"/>
    <property type="match status" value="1"/>
</dbReference>
<dbReference type="Pfam" id="PF06733">
    <property type="entry name" value="DEAD_2"/>
    <property type="match status" value="1"/>
</dbReference>
<sequence>MPSGTGKTVSLLSLIVAYQQFYPEKRKLVYCSRTVPEIEKALAELKRLMDYRASHGLKEEFLGIGLTSRRNLCVHPSV</sequence>
<proteinExistence type="predicted"/>
<keyword evidence="1" id="KW-0547">Nucleotide-binding</keyword>
<dbReference type="OrthoDB" id="272481at2759"/>
<evidence type="ECO:0000313" key="6">
    <source>
        <dbReference type="Proteomes" id="UP000269721"/>
    </source>
</evidence>
<feature type="non-terminal residue" evidence="5">
    <location>
        <position position="78"/>
    </location>
</feature>